<proteinExistence type="predicted"/>
<keyword evidence="2" id="KW-1185">Reference proteome</keyword>
<dbReference type="EMBL" id="BSPC01000027">
    <property type="protein sequence ID" value="GLS20143.1"/>
    <property type="molecule type" value="Genomic_DNA"/>
</dbReference>
<reference evidence="2" key="1">
    <citation type="journal article" date="2019" name="Int. J. Syst. Evol. Microbiol.">
        <title>The Global Catalogue of Microorganisms (GCM) 10K type strain sequencing project: providing services to taxonomists for standard genome sequencing and annotation.</title>
        <authorList>
            <consortium name="The Broad Institute Genomics Platform"/>
            <consortium name="The Broad Institute Genome Sequencing Center for Infectious Disease"/>
            <person name="Wu L."/>
            <person name="Ma J."/>
        </authorList>
    </citation>
    <scope>NUCLEOTIDE SEQUENCE [LARGE SCALE GENOMIC DNA]</scope>
    <source>
        <strain evidence="2">NBRC 101365</strain>
    </source>
</reference>
<comment type="caution">
    <text evidence="1">The sequence shown here is derived from an EMBL/GenBank/DDBJ whole genome shotgun (WGS) entry which is preliminary data.</text>
</comment>
<name>A0ABQ6CIR1_9HYPH</name>
<evidence type="ECO:0000313" key="1">
    <source>
        <dbReference type="EMBL" id="GLS20143.1"/>
    </source>
</evidence>
<gene>
    <name evidence="1" type="ORF">GCM10007874_31600</name>
</gene>
<protein>
    <submittedName>
        <fullName evidence="1">Uncharacterized protein</fullName>
    </submittedName>
</protein>
<dbReference type="Proteomes" id="UP001156882">
    <property type="component" value="Unassembled WGS sequence"/>
</dbReference>
<accession>A0ABQ6CIR1</accession>
<sequence length="82" mass="9154">MPDSMTEFGIDVARGYWRKIIASTPIFLSINHEANAYTVSQIAADAPAPLMEKERYPYGVRKGYAQEVFRFPQNRAPTAGSS</sequence>
<evidence type="ECO:0000313" key="2">
    <source>
        <dbReference type="Proteomes" id="UP001156882"/>
    </source>
</evidence>
<organism evidence="1 2">
    <name type="scientific">Labrys miyagiensis</name>
    <dbReference type="NCBI Taxonomy" id="346912"/>
    <lineage>
        <taxon>Bacteria</taxon>
        <taxon>Pseudomonadati</taxon>
        <taxon>Pseudomonadota</taxon>
        <taxon>Alphaproteobacteria</taxon>
        <taxon>Hyphomicrobiales</taxon>
        <taxon>Xanthobacteraceae</taxon>
        <taxon>Labrys</taxon>
    </lineage>
</organism>